<evidence type="ECO:0000313" key="2">
    <source>
        <dbReference type="EMBL" id="MDL0432354.1"/>
    </source>
</evidence>
<keyword evidence="3" id="KW-1185">Reference proteome</keyword>
<accession>A0ABT7IDX2</accession>
<evidence type="ECO:0000313" key="3">
    <source>
        <dbReference type="Proteomes" id="UP001227964"/>
    </source>
</evidence>
<protein>
    <submittedName>
        <fullName evidence="2">Uncharacterized protein</fullName>
    </submittedName>
</protein>
<gene>
    <name evidence="2" type="ORF">QPM17_14515</name>
</gene>
<reference evidence="2 3" key="1">
    <citation type="submission" date="2023-06" db="EMBL/GenBank/DDBJ databases">
        <title>Marinobacter azerbaijanicus a moderately halophilic, isolated from Urmia Lake in Azerbaijan region of Iran.</title>
        <authorList>
            <person name="Sanchez-Porro C."/>
            <person name="Aghdam E.M."/>
            <person name="Saheb S.M."/>
            <person name="Tarhriz V."/>
            <person name="Kazemi E."/>
            <person name="Ammozegar M.A."/>
            <person name="Ventosa A."/>
            <person name="Hejazi M.S."/>
        </authorList>
    </citation>
    <scope>NUCLEOTIDE SEQUENCE [LARGE SCALE GENOMIC DNA]</scope>
    <source>
        <strain evidence="2 3">TBZ242</strain>
    </source>
</reference>
<comment type="caution">
    <text evidence="2">The sequence shown here is derived from an EMBL/GenBank/DDBJ whole genome shotgun (WGS) entry which is preliminary data.</text>
</comment>
<evidence type="ECO:0000256" key="1">
    <source>
        <dbReference type="SAM" id="MobiDB-lite"/>
    </source>
</evidence>
<name>A0ABT7IDX2_9GAMM</name>
<feature type="region of interest" description="Disordered" evidence="1">
    <location>
        <begin position="107"/>
        <end position="129"/>
    </location>
</feature>
<dbReference type="Proteomes" id="UP001227964">
    <property type="component" value="Unassembled WGS sequence"/>
</dbReference>
<proteinExistence type="predicted"/>
<organism evidence="2 3">
    <name type="scientific">Marinobacter azerbaijanicus</name>
    <dbReference type="NCBI Taxonomy" id="3050455"/>
    <lineage>
        <taxon>Bacteria</taxon>
        <taxon>Pseudomonadati</taxon>
        <taxon>Pseudomonadota</taxon>
        <taxon>Gammaproteobacteria</taxon>
        <taxon>Pseudomonadales</taxon>
        <taxon>Marinobacteraceae</taxon>
        <taxon>Marinobacter</taxon>
    </lineage>
</organism>
<dbReference type="EMBL" id="JASSVS010000007">
    <property type="protein sequence ID" value="MDL0432354.1"/>
    <property type="molecule type" value="Genomic_DNA"/>
</dbReference>
<sequence length="185" mass="19354">MTIGQTGTGVAGLVLFGLASLSAPGLAGAHGAPDVEGVPEGIVKARITDHPDIQGLSAMILDAPRPGIMFRYKGENPLTVLGMDGEAFLRFTGTEVAVNIHSPSWEALPGRSEMPESGSSDGQESEQTTWMTLSRSGSFGWMDPRLNALQDAHSGDSTQTWSITIGTADGGTDRIGGRLTFTPLQ</sequence>
<feature type="compositionally biased region" description="Low complexity" evidence="1">
    <location>
        <begin position="116"/>
        <end position="127"/>
    </location>
</feature>
<dbReference type="RefSeq" id="WP_285391535.1">
    <property type="nucleotide sequence ID" value="NZ_JASSVS010000007.1"/>
</dbReference>